<dbReference type="SMART" id="SM01178">
    <property type="entry name" value="DUF4217"/>
    <property type="match status" value="1"/>
</dbReference>
<comment type="domain">
    <text evidence="8">The Q motif is unique to and characteristic of the DEAD box family of RNA helicases and controls ATP binding and hydrolysis.</text>
</comment>
<keyword evidence="2 8" id="KW-0378">Hydrolase</keyword>
<dbReference type="Pfam" id="PF13959">
    <property type="entry name" value="CTE_SPB4"/>
    <property type="match status" value="1"/>
</dbReference>
<proteinExistence type="inferred from homology"/>
<dbReference type="SMART" id="SM00490">
    <property type="entry name" value="HELICc"/>
    <property type="match status" value="1"/>
</dbReference>
<feature type="compositionally biased region" description="Basic and acidic residues" evidence="9">
    <location>
        <begin position="119"/>
        <end position="150"/>
    </location>
</feature>
<evidence type="ECO:0000256" key="8">
    <source>
        <dbReference type="RuleBase" id="RU365068"/>
    </source>
</evidence>
<evidence type="ECO:0000256" key="5">
    <source>
        <dbReference type="ARBA" id="ARBA00022884"/>
    </source>
</evidence>
<dbReference type="SUPFAM" id="SSF52540">
    <property type="entry name" value="P-loop containing nucleoside triphosphate hydrolases"/>
    <property type="match status" value="2"/>
</dbReference>
<dbReference type="OMA" id="NGEATMQ"/>
<keyword evidence="5 8" id="KW-0694">RNA-binding</keyword>
<evidence type="ECO:0000313" key="13">
    <source>
        <dbReference type="Proteomes" id="UP000233080"/>
    </source>
</evidence>
<evidence type="ECO:0000256" key="2">
    <source>
        <dbReference type="ARBA" id="ARBA00022801"/>
    </source>
</evidence>
<evidence type="ECO:0000313" key="12">
    <source>
        <dbReference type="Ensembl" id="ENSCANP00000010978.1"/>
    </source>
</evidence>
<evidence type="ECO:0000256" key="9">
    <source>
        <dbReference type="SAM" id="MobiDB-lite"/>
    </source>
</evidence>
<evidence type="ECO:0000256" key="1">
    <source>
        <dbReference type="ARBA" id="ARBA00022741"/>
    </source>
</evidence>
<feature type="domain" description="Helicase ATP-binding" evidence="10">
    <location>
        <begin position="206"/>
        <end position="377"/>
    </location>
</feature>
<dbReference type="Pfam" id="PF00270">
    <property type="entry name" value="DEAD"/>
    <property type="match status" value="1"/>
</dbReference>
<protein>
    <recommendedName>
        <fullName evidence="8">ATP-dependent RNA helicase</fullName>
        <ecNumber evidence="8">3.6.4.13</ecNumber>
    </recommendedName>
</protein>
<dbReference type="STRING" id="336983.ENSCANP00000010978"/>
<dbReference type="InterPro" id="IPR001650">
    <property type="entry name" value="Helicase_C-like"/>
</dbReference>
<dbReference type="AlphaFoldDB" id="A0A2K5I2Y9"/>
<accession>A0A2K5I2Y9</accession>
<reference evidence="12" key="2">
    <citation type="submission" date="2025-09" db="UniProtKB">
        <authorList>
            <consortium name="Ensembl"/>
        </authorList>
    </citation>
    <scope>IDENTIFICATION</scope>
</reference>
<evidence type="ECO:0000256" key="7">
    <source>
        <dbReference type="ARBA" id="ARBA00047984"/>
    </source>
</evidence>
<evidence type="ECO:0000256" key="4">
    <source>
        <dbReference type="ARBA" id="ARBA00022840"/>
    </source>
</evidence>
<dbReference type="GO" id="GO:0016787">
    <property type="term" value="F:hydrolase activity"/>
    <property type="evidence" value="ECO:0007669"/>
    <property type="project" value="UniProtKB-KW"/>
</dbReference>
<dbReference type="PROSITE" id="PS51194">
    <property type="entry name" value="HELICASE_CTER"/>
    <property type="match status" value="1"/>
</dbReference>
<dbReference type="GO" id="GO:0003723">
    <property type="term" value="F:RNA binding"/>
    <property type="evidence" value="ECO:0007669"/>
    <property type="project" value="UniProtKB-UniRule"/>
</dbReference>
<dbReference type="Proteomes" id="UP000233080">
    <property type="component" value="Unassembled WGS sequence"/>
</dbReference>
<sequence length="619" mass="69823">MSHLPMKLLRKKIEKRKFKLRQRNLKFQGASNLTLSETQNRDVSEETMGGGKVKKSKHSMNVGLSDAQNGDVSQEAVENIKIKTSPLKSTVLTNGEATMQSPNSESKKKKRKMVNDAGPDTKKAKTENKGESEEESAKTPKETENNVEKPDNDEDDSEVPSLPLGLTGAFEDTSFASLCNLVNENTLKAIKEMGFTNMTEIPHKSIRLLLEGMDLLAATKTVGRKPPAFLIPAAELIVKFKFMPRNGTEVLILSPTRELVMQTFGVLKELMTYHVHTYGLIMGGSNRRKLANGINIIVVTPGHLLDHMRNIPGFMYKNLKCLVIDETDRILDVEFEEELKQIIKLLPTCRQTMLFSATQTQKVECLARISLKKEPLYVGVDNTANATVDGLEQGYVLMAFFSSCMSVKYHYELLNYNDLPILAIHGKQKQNKHTTTFFQFCNADSGTLLCTDVAARGLDITEVDWIVQTARGLNGRRHALLILQPEELGFLHYLKQSKVPSSEFDFSWSKISDIQSWLEKNYFLHKSAQETYKSYIQAYDSHSLKQIFNVNNFNLPQFTLSFGFKVPPFADLNVNSNEGEQKKRVGSGGFGYQKTKKVEKSKIFKHISRKVSNSRQFSH</sequence>
<dbReference type="PANTHER" id="PTHR24031">
    <property type="entry name" value="RNA HELICASE"/>
    <property type="match status" value="1"/>
</dbReference>
<dbReference type="InterPro" id="IPR014001">
    <property type="entry name" value="Helicase_ATP-bd"/>
</dbReference>
<dbReference type="Ensembl" id="ENSCANT00000033871.1">
    <property type="protein sequence ID" value="ENSCANP00000010978.1"/>
    <property type="gene ID" value="ENSCANG00000028903.1"/>
</dbReference>
<dbReference type="PROSITE" id="PS51192">
    <property type="entry name" value="HELICASE_ATP_BIND_1"/>
    <property type="match status" value="1"/>
</dbReference>
<dbReference type="Gene3D" id="3.40.50.300">
    <property type="entry name" value="P-loop containing nucleotide triphosphate hydrolases"/>
    <property type="match status" value="2"/>
</dbReference>
<keyword evidence="3 8" id="KW-0347">Helicase</keyword>
<name>A0A2K5I2Y9_COLAP</name>
<dbReference type="Pfam" id="PF00271">
    <property type="entry name" value="Helicase_C"/>
    <property type="match status" value="1"/>
</dbReference>
<feature type="region of interest" description="Disordered" evidence="9">
    <location>
        <begin position="91"/>
        <end position="165"/>
    </location>
</feature>
<comment type="similarity">
    <text evidence="6">Belongs to the DEAD box helicase family. DDX18/HAS1 subfamily.</text>
</comment>
<feature type="domain" description="Helicase C-terminal" evidence="11">
    <location>
        <begin position="383"/>
        <end position="536"/>
    </location>
</feature>
<evidence type="ECO:0000256" key="3">
    <source>
        <dbReference type="ARBA" id="ARBA00022806"/>
    </source>
</evidence>
<dbReference type="SMART" id="SM00487">
    <property type="entry name" value="DEXDc"/>
    <property type="match status" value="1"/>
</dbReference>
<evidence type="ECO:0000259" key="11">
    <source>
        <dbReference type="PROSITE" id="PS51194"/>
    </source>
</evidence>
<dbReference type="EC" id="3.6.4.13" evidence="8"/>
<feature type="region of interest" description="Disordered" evidence="9">
    <location>
        <begin position="31"/>
        <end position="72"/>
    </location>
</feature>
<reference evidence="12" key="1">
    <citation type="submission" date="2025-08" db="UniProtKB">
        <authorList>
            <consortium name="Ensembl"/>
        </authorList>
    </citation>
    <scope>IDENTIFICATION</scope>
</reference>
<organism evidence="12 13">
    <name type="scientific">Colobus angolensis palliatus</name>
    <name type="common">Peters' Angolan colobus</name>
    <dbReference type="NCBI Taxonomy" id="336983"/>
    <lineage>
        <taxon>Eukaryota</taxon>
        <taxon>Metazoa</taxon>
        <taxon>Chordata</taxon>
        <taxon>Craniata</taxon>
        <taxon>Vertebrata</taxon>
        <taxon>Euteleostomi</taxon>
        <taxon>Mammalia</taxon>
        <taxon>Eutheria</taxon>
        <taxon>Euarchontoglires</taxon>
        <taxon>Primates</taxon>
        <taxon>Haplorrhini</taxon>
        <taxon>Catarrhini</taxon>
        <taxon>Cercopithecidae</taxon>
        <taxon>Colobinae</taxon>
        <taxon>Colobus</taxon>
    </lineage>
</organism>
<feature type="compositionally biased region" description="Polar residues" evidence="9">
    <location>
        <begin position="91"/>
        <end position="104"/>
    </location>
</feature>
<evidence type="ECO:0000256" key="6">
    <source>
        <dbReference type="ARBA" id="ARBA00024357"/>
    </source>
</evidence>
<comment type="function">
    <text evidence="8">RNA helicase.</text>
</comment>
<evidence type="ECO:0000259" key="10">
    <source>
        <dbReference type="PROSITE" id="PS51192"/>
    </source>
</evidence>
<comment type="catalytic activity">
    <reaction evidence="7 8">
        <text>ATP + H2O = ADP + phosphate + H(+)</text>
        <dbReference type="Rhea" id="RHEA:13065"/>
        <dbReference type="ChEBI" id="CHEBI:15377"/>
        <dbReference type="ChEBI" id="CHEBI:15378"/>
        <dbReference type="ChEBI" id="CHEBI:30616"/>
        <dbReference type="ChEBI" id="CHEBI:43474"/>
        <dbReference type="ChEBI" id="CHEBI:456216"/>
        <dbReference type="EC" id="3.6.4.13"/>
    </reaction>
</comment>
<dbReference type="InterPro" id="IPR011545">
    <property type="entry name" value="DEAD/DEAH_box_helicase_dom"/>
</dbReference>
<keyword evidence="4 8" id="KW-0067">ATP-binding</keyword>
<dbReference type="InterPro" id="IPR025313">
    <property type="entry name" value="SPB4-like_CTE"/>
</dbReference>
<dbReference type="InterPro" id="IPR044773">
    <property type="entry name" value="DDX18/Has1_DEADc"/>
</dbReference>
<keyword evidence="13" id="KW-1185">Reference proteome</keyword>
<dbReference type="GO" id="GO:0005524">
    <property type="term" value="F:ATP binding"/>
    <property type="evidence" value="ECO:0007669"/>
    <property type="project" value="UniProtKB-UniRule"/>
</dbReference>
<dbReference type="InterPro" id="IPR027417">
    <property type="entry name" value="P-loop_NTPase"/>
</dbReference>
<dbReference type="CDD" id="cd17942">
    <property type="entry name" value="DEADc_DDX18"/>
    <property type="match status" value="1"/>
</dbReference>
<keyword evidence="1 8" id="KW-0547">Nucleotide-binding</keyword>
<dbReference type="GO" id="GO:0003724">
    <property type="term" value="F:RNA helicase activity"/>
    <property type="evidence" value="ECO:0007669"/>
    <property type="project" value="UniProtKB-EC"/>
</dbReference>